<dbReference type="CDD" id="cd05233">
    <property type="entry name" value="SDR_c"/>
    <property type="match status" value="1"/>
</dbReference>
<dbReference type="SUPFAM" id="SSF51735">
    <property type="entry name" value="NAD(P)-binding Rossmann-fold domains"/>
    <property type="match status" value="1"/>
</dbReference>
<evidence type="ECO:0000313" key="3">
    <source>
        <dbReference type="EMBL" id="TEB05541.1"/>
    </source>
</evidence>
<dbReference type="EC" id="1.1.1.340" evidence="3"/>
<reference evidence="3 4" key="1">
    <citation type="journal article" date="2018" name="Environ. Microbiol.">
        <title>Novel energy conservation strategies and behaviour of Pelotomaculum schinkii driving syntrophic propionate catabolism.</title>
        <authorList>
            <person name="Hidalgo-Ahumada C.A.P."/>
            <person name="Nobu M.K."/>
            <person name="Narihiro T."/>
            <person name="Tamaki H."/>
            <person name="Liu W.T."/>
            <person name="Kamagata Y."/>
            <person name="Stams A.J.M."/>
            <person name="Imachi H."/>
            <person name="Sousa D.Z."/>
        </authorList>
    </citation>
    <scope>NUCLEOTIDE SEQUENCE [LARGE SCALE GENOMIC DNA]</scope>
    <source>
        <strain evidence="3 4">HH</strain>
    </source>
</reference>
<dbReference type="InterPro" id="IPR036291">
    <property type="entry name" value="NAD(P)-bd_dom_sf"/>
</dbReference>
<dbReference type="FunFam" id="3.40.50.720:FF:000084">
    <property type="entry name" value="Short-chain dehydrogenase reductase"/>
    <property type="match status" value="1"/>
</dbReference>
<accession>A0A4Y7RA56</accession>
<comment type="caution">
    <text evidence="3">The sequence shown here is derived from an EMBL/GenBank/DDBJ whole genome shotgun (WGS) entry which is preliminary data.</text>
</comment>
<dbReference type="Proteomes" id="UP000298324">
    <property type="component" value="Unassembled WGS sequence"/>
</dbReference>
<keyword evidence="4" id="KW-1185">Reference proteome</keyword>
<gene>
    <name evidence="3" type="primary">ptlF</name>
    <name evidence="3" type="ORF">Psch_02582</name>
</gene>
<dbReference type="PANTHER" id="PTHR43391:SF26">
    <property type="entry name" value="BLL7251 PROTEIN"/>
    <property type="match status" value="1"/>
</dbReference>
<organism evidence="3 4">
    <name type="scientific">Pelotomaculum schinkii</name>
    <dbReference type="NCBI Taxonomy" id="78350"/>
    <lineage>
        <taxon>Bacteria</taxon>
        <taxon>Bacillati</taxon>
        <taxon>Bacillota</taxon>
        <taxon>Clostridia</taxon>
        <taxon>Eubacteriales</taxon>
        <taxon>Desulfotomaculaceae</taxon>
        <taxon>Pelotomaculum</taxon>
    </lineage>
</organism>
<evidence type="ECO:0000256" key="1">
    <source>
        <dbReference type="ARBA" id="ARBA00006484"/>
    </source>
</evidence>
<dbReference type="InterPro" id="IPR002347">
    <property type="entry name" value="SDR_fam"/>
</dbReference>
<dbReference type="GO" id="GO:0008206">
    <property type="term" value="P:bile acid metabolic process"/>
    <property type="evidence" value="ECO:0007669"/>
    <property type="project" value="UniProtKB-ARBA"/>
</dbReference>
<evidence type="ECO:0000313" key="4">
    <source>
        <dbReference type="Proteomes" id="UP000298324"/>
    </source>
</evidence>
<comment type="similarity">
    <text evidence="1">Belongs to the short-chain dehydrogenases/reductases (SDR) family.</text>
</comment>
<dbReference type="PRINTS" id="PR00081">
    <property type="entry name" value="GDHRDH"/>
</dbReference>
<keyword evidence="2 3" id="KW-0560">Oxidoreductase</keyword>
<dbReference type="NCBIfam" id="NF004843">
    <property type="entry name" value="PRK06194.1"/>
    <property type="match status" value="1"/>
</dbReference>
<name>A0A4Y7RA56_9FIRM</name>
<dbReference type="AlphaFoldDB" id="A0A4Y7RA56"/>
<protein>
    <submittedName>
        <fullName evidence="3">1-deoxy-11-beta-hydroxypentalenate dehydrogenase</fullName>
        <ecNumber evidence="3">1.1.1.340</ecNumber>
    </submittedName>
</protein>
<dbReference type="PANTHER" id="PTHR43391">
    <property type="entry name" value="RETINOL DEHYDROGENASE-RELATED"/>
    <property type="match status" value="1"/>
</dbReference>
<dbReference type="Gene3D" id="3.40.50.720">
    <property type="entry name" value="NAD(P)-binding Rossmann-like Domain"/>
    <property type="match status" value="1"/>
</dbReference>
<evidence type="ECO:0000256" key="2">
    <source>
        <dbReference type="ARBA" id="ARBA00023002"/>
    </source>
</evidence>
<dbReference type="Pfam" id="PF00106">
    <property type="entry name" value="adh_short"/>
    <property type="match status" value="1"/>
</dbReference>
<proteinExistence type="inferred from homology"/>
<dbReference type="RefSeq" id="WP_190240549.1">
    <property type="nucleotide sequence ID" value="NZ_QFGA01000002.1"/>
</dbReference>
<dbReference type="GO" id="GO:0016491">
    <property type="term" value="F:oxidoreductase activity"/>
    <property type="evidence" value="ECO:0007669"/>
    <property type="project" value="UniProtKB-KW"/>
</dbReference>
<sequence length="288" mass="31281">MKEFKDKVAVITGAASGIGLGMAKRCIQEGMRVVLADVEQAALDRAEKELSAMGGTVLPVLTDVSMLHQVEALAKKTVEAFGACHLLCNNAGVSGMEGSIWENSQTDWEWVVGVNLWGIIHGLRVFIPVMLAQDTECHVVNTASTAGLLPYHPGAAYHVTKHAVVALSEHLYRSLAEKGAKIKASVLCPGFVKTRILSSSRNLPLEYQGNPAAKPMSSGSEEAAWNYLVRNGFKVLSPDEVADAVFAAIKEERFYILTHPEFNELVRKRMENIIQGQNPPLGPVSFRS</sequence>
<dbReference type="EMBL" id="QFGA01000002">
    <property type="protein sequence ID" value="TEB05541.1"/>
    <property type="molecule type" value="Genomic_DNA"/>
</dbReference>